<accession>A0ABR1AZJ5</accession>
<sequence length="104" mass="11417">MSRRHICQVPVRGLGKQRPRPSATPHEAGHGKGTVVMARKIVEDNGRKEERQGLCPPVCAGNNRSEEVFAHCGNVVVAEDNTRPGRRRKEKSCAMPSGVVYQTT</sequence>
<protein>
    <submittedName>
        <fullName evidence="2">Uncharacterized protein</fullName>
    </submittedName>
</protein>
<name>A0ABR1AZJ5_POLSC</name>
<reference evidence="2 3" key="1">
    <citation type="submission" date="2023-09" db="EMBL/GenBank/DDBJ databases">
        <title>Genomes of two closely related lineages of the louse Polyplax serrata with different host specificities.</title>
        <authorList>
            <person name="Martinu J."/>
            <person name="Tarabai H."/>
            <person name="Stefka J."/>
            <person name="Hypsa V."/>
        </authorList>
    </citation>
    <scope>NUCLEOTIDE SEQUENCE [LARGE SCALE GENOMIC DNA]</scope>
    <source>
        <strain evidence="2">98ZLc_SE</strain>
    </source>
</reference>
<feature type="region of interest" description="Disordered" evidence="1">
    <location>
        <begin position="1"/>
        <end position="33"/>
    </location>
</feature>
<keyword evidence="3" id="KW-1185">Reference proteome</keyword>
<evidence type="ECO:0000256" key="1">
    <source>
        <dbReference type="SAM" id="MobiDB-lite"/>
    </source>
</evidence>
<evidence type="ECO:0000313" key="2">
    <source>
        <dbReference type="EMBL" id="KAK6631936.1"/>
    </source>
</evidence>
<dbReference type="Proteomes" id="UP001359485">
    <property type="component" value="Unassembled WGS sequence"/>
</dbReference>
<organism evidence="2 3">
    <name type="scientific">Polyplax serrata</name>
    <name type="common">Common mouse louse</name>
    <dbReference type="NCBI Taxonomy" id="468196"/>
    <lineage>
        <taxon>Eukaryota</taxon>
        <taxon>Metazoa</taxon>
        <taxon>Ecdysozoa</taxon>
        <taxon>Arthropoda</taxon>
        <taxon>Hexapoda</taxon>
        <taxon>Insecta</taxon>
        <taxon>Pterygota</taxon>
        <taxon>Neoptera</taxon>
        <taxon>Paraneoptera</taxon>
        <taxon>Psocodea</taxon>
        <taxon>Troctomorpha</taxon>
        <taxon>Phthiraptera</taxon>
        <taxon>Anoplura</taxon>
        <taxon>Polyplacidae</taxon>
        <taxon>Polyplax</taxon>
    </lineage>
</organism>
<evidence type="ECO:0000313" key="3">
    <source>
        <dbReference type="Proteomes" id="UP001359485"/>
    </source>
</evidence>
<feature type="region of interest" description="Disordered" evidence="1">
    <location>
        <begin position="82"/>
        <end position="104"/>
    </location>
</feature>
<gene>
    <name evidence="2" type="ORF">RUM44_006966</name>
</gene>
<proteinExistence type="predicted"/>
<comment type="caution">
    <text evidence="2">The sequence shown here is derived from an EMBL/GenBank/DDBJ whole genome shotgun (WGS) entry which is preliminary data.</text>
</comment>
<dbReference type="EMBL" id="JAWJWF010000005">
    <property type="protein sequence ID" value="KAK6631936.1"/>
    <property type="molecule type" value="Genomic_DNA"/>
</dbReference>